<comment type="caution">
    <text evidence="1">The sequence shown here is derived from an EMBL/GenBank/DDBJ whole genome shotgun (WGS) entry which is preliminary data.</text>
</comment>
<protein>
    <submittedName>
        <fullName evidence="1">Uncharacterized protein</fullName>
    </submittedName>
</protein>
<evidence type="ECO:0000313" key="1">
    <source>
        <dbReference type="EMBL" id="MFD2599048.1"/>
    </source>
</evidence>
<reference evidence="2" key="1">
    <citation type="journal article" date="2019" name="Int. J. Syst. Evol. Microbiol.">
        <title>The Global Catalogue of Microorganisms (GCM) 10K type strain sequencing project: providing services to taxonomists for standard genome sequencing and annotation.</title>
        <authorList>
            <consortium name="The Broad Institute Genomics Platform"/>
            <consortium name="The Broad Institute Genome Sequencing Center for Infectious Disease"/>
            <person name="Wu L."/>
            <person name="Ma J."/>
        </authorList>
    </citation>
    <scope>NUCLEOTIDE SEQUENCE [LARGE SCALE GENOMIC DNA]</scope>
    <source>
        <strain evidence="2">KCTC 42248</strain>
    </source>
</reference>
<keyword evidence="2" id="KW-1185">Reference proteome</keyword>
<evidence type="ECO:0000313" key="2">
    <source>
        <dbReference type="Proteomes" id="UP001597393"/>
    </source>
</evidence>
<accession>A0ABW5NM69</accession>
<organism evidence="1 2">
    <name type="scientific">Sphingobacterium corticis</name>
    <dbReference type="NCBI Taxonomy" id="1812823"/>
    <lineage>
        <taxon>Bacteria</taxon>
        <taxon>Pseudomonadati</taxon>
        <taxon>Bacteroidota</taxon>
        <taxon>Sphingobacteriia</taxon>
        <taxon>Sphingobacteriales</taxon>
        <taxon>Sphingobacteriaceae</taxon>
        <taxon>Sphingobacterium</taxon>
    </lineage>
</organism>
<dbReference type="Proteomes" id="UP001597393">
    <property type="component" value="Unassembled WGS sequence"/>
</dbReference>
<dbReference type="RefSeq" id="WP_380869177.1">
    <property type="nucleotide sequence ID" value="NZ_JBHUMA010000006.1"/>
</dbReference>
<proteinExistence type="predicted"/>
<gene>
    <name evidence="1" type="ORF">ACFSQ3_08790</name>
</gene>
<sequence length="116" mass="12678">MKNTFVVKTSLFTLILALIAIGTFAFNAVMNKNGAKVKKPEFGNQTWHYTGGSNPADFNKPQNWELGTSPVTCDAIQEVPCQLSNVTATDRDELQTLLADYPEQAIFEIAVGRSAP</sequence>
<name>A0ABW5NM69_9SPHI</name>
<dbReference type="EMBL" id="JBHUMA010000006">
    <property type="protein sequence ID" value="MFD2599048.1"/>
    <property type="molecule type" value="Genomic_DNA"/>
</dbReference>